<dbReference type="InterPro" id="IPR046867">
    <property type="entry name" value="AldOxase/xan_DH_MoCoBD2"/>
</dbReference>
<dbReference type="InterPro" id="IPR000674">
    <property type="entry name" value="Ald_Oxase/Xan_DH_a/b"/>
</dbReference>
<dbReference type="InterPro" id="IPR006311">
    <property type="entry name" value="TAT_signal"/>
</dbReference>
<organism evidence="2 3">
    <name type="scientific">Noviherbaspirillum galbum</name>
    <dbReference type="NCBI Taxonomy" id="2709383"/>
    <lineage>
        <taxon>Bacteria</taxon>
        <taxon>Pseudomonadati</taxon>
        <taxon>Pseudomonadota</taxon>
        <taxon>Betaproteobacteria</taxon>
        <taxon>Burkholderiales</taxon>
        <taxon>Oxalobacteraceae</taxon>
        <taxon>Noviherbaspirillum</taxon>
    </lineage>
</organism>
<dbReference type="Proteomes" id="UP000482155">
    <property type="component" value="Unassembled WGS sequence"/>
</dbReference>
<dbReference type="Pfam" id="PF20256">
    <property type="entry name" value="MoCoBD_2"/>
    <property type="match status" value="2"/>
</dbReference>
<comment type="caution">
    <text evidence="2">The sequence shown here is derived from an EMBL/GenBank/DDBJ whole genome shotgun (WGS) entry which is preliminary data.</text>
</comment>
<dbReference type="RefSeq" id="WP_163966487.1">
    <property type="nucleotide sequence ID" value="NZ_JAAIVB010000065.1"/>
</dbReference>
<dbReference type="SMART" id="SM01008">
    <property type="entry name" value="Ald_Xan_dh_C"/>
    <property type="match status" value="1"/>
</dbReference>
<evidence type="ECO:0000313" key="2">
    <source>
        <dbReference type="EMBL" id="NEX63094.1"/>
    </source>
</evidence>
<dbReference type="EMBL" id="JAAIVB010000065">
    <property type="protein sequence ID" value="NEX63094.1"/>
    <property type="molecule type" value="Genomic_DNA"/>
</dbReference>
<evidence type="ECO:0000259" key="1">
    <source>
        <dbReference type="SMART" id="SM01008"/>
    </source>
</evidence>
<dbReference type="InterPro" id="IPR052516">
    <property type="entry name" value="N-heterocyclic_Hydroxylase"/>
</dbReference>
<dbReference type="Gene3D" id="3.30.365.10">
    <property type="entry name" value="Aldehyde oxidase/xanthine dehydrogenase, molybdopterin binding domain"/>
    <property type="match status" value="4"/>
</dbReference>
<dbReference type="Pfam" id="PF02738">
    <property type="entry name" value="MoCoBD_1"/>
    <property type="match status" value="1"/>
</dbReference>
<dbReference type="PIRSF" id="PIRSF036389">
    <property type="entry name" value="IOR_B"/>
    <property type="match status" value="1"/>
</dbReference>
<reference evidence="2 3" key="1">
    <citation type="submission" date="2020-02" db="EMBL/GenBank/DDBJ databases">
        <authorList>
            <person name="Kim M.K."/>
        </authorList>
    </citation>
    <scope>NUCLEOTIDE SEQUENCE [LARGE SCALE GENOMIC DNA]</scope>
    <source>
        <strain evidence="2 3">17J57-3</strain>
    </source>
</reference>
<dbReference type="PROSITE" id="PS51318">
    <property type="entry name" value="TAT"/>
    <property type="match status" value="1"/>
</dbReference>
<gene>
    <name evidence="2" type="ORF">G3574_18580</name>
</gene>
<dbReference type="PANTHER" id="PTHR47495">
    <property type="entry name" value="ALDEHYDE DEHYDROGENASE"/>
    <property type="match status" value="1"/>
</dbReference>
<sequence length="733" mass="78754">MSRAPATQATQPDRSRRRFLKSSAATAASLVVGFHVPFLRNANAQASTGTPEVNAWVVVRPDETVVIRVARSEMGQGSLTGLAQLVAEELECDWARVTTEYPTPGQNLARNRAWGNFSTGGSRGIRESHEYVRMGGATARAMLVQAAAEEWKVAPAECRVANGVISHPNGRSTTFGKVAGAASRLAPPKDIKLKDPKDWKLAGKRLARLDTIDKTTGKQVYGMDLAMPGMLNAAIRDCPVFGGKIKSIKADAIMNRPGVKKVVRVGDSAVAVVADTWWRAKTALDALPIEWDNGPNASLSSADIARMLREGLDAPDAVVGNQNGDAAGALAGAARRIEAVYSYPYQNHATMETMNATARWTPERCEVWTPTQNGEAALAAAAEAAGLPPSRCEVYKLHLGGGFGRRGAVHDWVRQVVAIAKEMPGTPIKMIWTREEDMLHGRYHPVTQCKLSAGLDAQGNVTALHMRLSGQSILAGIAPQNIQNGKDPVAFQGLNPPGPEASIGYSFPNLLIDHAMRNPPVPPGFWRGVNLNHNAIYLECFLDEVAHATKQDPLALRRKLMANHPKHLAVLNAAAERAGWGKPLPKGVYRGLAQTMGFGSYVAAVAEVSVSDDGKLKVHRIVAATDPGHAVNPQQIEAQVEGSFVYGLSAMMYGECTLKDGRMEQDNFSTYPVMKMDEMPRVETVLVPSGGFWGGVGEPTIAVAAPAVLNAIFAATGKRIRDLPLKNHSLKRT</sequence>
<dbReference type="SUPFAM" id="SSF56003">
    <property type="entry name" value="Molybdenum cofactor-binding domain"/>
    <property type="match status" value="2"/>
</dbReference>
<proteinExistence type="predicted"/>
<dbReference type="InterPro" id="IPR019546">
    <property type="entry name" value="TAT_signal_bac_arc"/>
</dbReference>
<dbReference type="InterPro" id="IPR008274">
    <property type="entry name" value="AldOxase/xan_DH_MoCoBD1"/>
</dbReference>
<dbReference type="AlphaFoldDB" id="A0A6B3SQP3"/>
<dbReference type="InterPro" id="IPR012368">
    <property type="entry name" value="OxRdtase_Mopterin-bd_su_IorB"/>
</dbReference>
<dbReference type="GO" id="GO:0016491">
    <property type="term" value="F:oxidoreductase activity"/>
    <property type="evidence" value="ECO:0007669"/>
    <property type="project" value="InterPro"/>
</dbReference>
<evidence type="ECO:0000313" key="3">
    <source>
        <dbReference type="Proteomes" id="UP000482155"/>
    </source>
</evidence>
<dbReference type="InterPro" id="IPR037165">
    <property type="entry name" value="AldOxase/xan_DH_Mopterin-bd_sf"/>
</dbReference>
<dbReference type="Gene3D" id="3.90.1170.50">
    <property type="entry name" value="Aldehyde oxidase/xanthine dehydrogenase, a/b hammerhead"/>
    <property type="match status" value="1"/>
</dbReference>
<dbReference type="PANTHER" id="PTHR47495:SF2">
    <property type="entry name" value="ALDEHYDE DEHYDROGENASE"/>
    <property type="match status" value="1"/>
</dbReference>
<accession>A0A6B3SQP3</accession>
<feature type="domain" description="Aldehyde oxidase/xanthine dehydrogenase a/b hammerhead" evidence="1">
    <location>
        <begin position="216"/>
        <end position="295"/>
    </location>
</feature>
<name>A0A6B3SQP3_9BURK</name>
<dbReference type="NCBIfam" id="TIGR01409">
    <property type="entry name" value="TAT_signal_seq"/>
    <property type="match status" value="1"/>
</dbReference>
<keyword evidence="3" id="KW-1185">Reference proteome</keyword>
<protein>
    <submittedName>
        <fullName evidence="2">Xanthine dehydrogenase family protein molybdopterin-binding subunit</fullName>
    </submittedName>
</protein>